<dbReference type="GO" id="GO:0008757">
    <property type="term" value="F:S-adenosylmethionine-dependent methyltransferase activity"/>
    <property type="evidence" value="ECO:0007669"/>
    <property type="project" value="InterPro"/>
</dbReference>
<dbReference type="RefSeq" id="WP_085031407.1">
    <property type="nucleotide sequence ID" value="NZ_CP020772.1"/>
</dbReference>
<dbReference type="PANTHER" id="PTHR43861:SF1">
    <property type="entry name" value="TRANS-ACONITATE 2-METHYLTRANSFERASE"/>
    <property type="match status" value="1"/>
</dbReference>
<name>A0A1W6A062_9BACI</name>
<dbReference type="PANTHER" id="PTHR43861">
    <property type="entry name" value="TRANS-ACONITATE 2-METHYLTRANSFERASE-RELATED"/>
    <property type="match status" value="1"/>
</dbReference>
<dbReference type="AlphaFoldDB" id="A0A1W6A062"/>
<dbReference type="InterPro" id="IPR029063">
    <property type="entry name" value="SAM-dependent_MTases_sf"/>
</dbReference>
<keyword evidence="2" id="KW-0808">Transferase</keyword>
<dbReference type="SUPFAM" id="SSF53335">
    <property type="entry name" value="S-adenosyl-L-methionine-dependent methyltransferases"/>
    <property type="match status" value="1"/>
</dbReference>
<protein>
    <submittedName>
        <fullName evidence="2">SAM-dependent methyltransferase</fullName>
    </submittedName>
</protein>
<dbReference type="KEGG" id="hmn:HM131_19640"/>
<evidence type="ECO:0000313" key="3">
    <source>
        <dbReference type="Proteomes" id="UP000192527"/>
    </source>
</evidence>
<organism evidence="2 3">
    <name type="scientific">Halobacillus mangrovi</name>
    <dbReference type="NCBI Taxonomy" id="402384"/>
    <lineage>
        <taxon>Bacteria</taxon>
        <taxon>Bacillati</taxon>
        <taxon>Bacillota</taxon>
        <taxon>Bacilli</taxon>
        <taxon>Bacillales</taxon>
        <taxon>Bacillaceae</taxon>
        <taxon>Halobacillus</taxon>
    </lineage>
</organism>
<sequence length="226" mass="26257">MTEDFNWHVEAERVWNDKAEFWNSRSKDMWEEGSRKTIIPFIKEHIEKGNHIADLGCGDGYGAYKLYKEGYRVTGLDLSQDMIERANKRLEMDRLSFVQGDLTKLPFQDESFDGLMAVNSLEWTEIPYEGLEEMKRVLKPGGKLCVGILGPTAMPRLNSYRRVYGEKVVCNTMMPWELEKMAEETGWRILDGHGVYKRGVEPSAVMHLTDDLKQALTFMWVFIFQK</sequence>
<dbReference type="EMBL" id="CP020772">
    <property type="protein sequence ID" value="ARI78902.1"/>
    <property type="molecule type" value="Genomic_DNA"/>
</dbReference>
<dbReference type="Gene3D" id="3.40.50.150">
    <property type="entry name" value="Vaccinia Virus protein VP39"/>
    <property type="match status" value="1"/>
</dbReference>
<evidence type="ECO:0000259" key="1">
    <source>
        <dbReference type="Pfam" id="PF08241"/>
    </source>
</evidence>
<dbReference type="OrthoDB" id="5522265at2"/>
<keyword evidence="3" id="KW-1185">Reference proteome</keyword>
<evidence type="ECO:0000313" key="2">
    <source>
        <dbReference type="EMBL" id="ARI78902.1"/>
    </source>
</evidence>
<dbReference type="InterPro" id="IPR013216">
    <property type="entry name" value="Methyltransf_11"/>
</dbReference>
<dbReference type="GO" id="GO:0032259">
    <property type="term" value="P:methylation"/>
    <property type="evidence" value="ECO:0007669"/>
    <property type="project" value="UniProtKB-KW"/>
</dbReference>
<feature type="domain" description="Methyltransferase type 11" evidence="1">
    <location>
        <begin position="54"/>
        <end position="145"/>
    </location>
</feature>
<proteinExistence type="predicted"/>
<dbReference type="STRING" id="402384.HM131_19640"/>
<reference evidence="2 3" key="1">
    <citation type="submission" date="2017-04" db="EMBL/GenBank/DDBJ databases">
        <title>The whole genome sequencing and assembly of Halobacillus mangrovi strain.</title>
        <authorList>
            <person name="Lee S.-J."/>
            <person name="Park M.-K."/>
            <person name="Kim J.-Y."/>
            <person name="Lee Y.-J."/>
            <person name="Yi H."/>
            <person name="Bahn Y.-S."/>
            <person name="Kim J.F."/>
            <person name="Lee D.-W."/>
        </authorList>
    </citation>
    <scope>NUCLEOTIDE SEQUENCE [LARGE SCALE GENOMIC DNA]</scope>
    <source>
        <strain evidence="2 3">KTB 131</strain>
    </source>
</reference>
<dbReference type="Proteomes" id="UP000192527">
    <property type="component" value="Chromosome"/>
</dbReference>
<accession>A0A1W6A062</accession>
<keyword evidence="2" id="KW-0489">Methyltransferase</keyword>
<dbReference type="CDD" id="cd02440">
    <property type="entry name" value="AdoMet_MTases"/>
    <property type="match status" value="1"/>
</dbReference>
<gene>
    <name evidence="2" type="ORF">HM131_19640</name>
</gene>
<dbReference type="Pfam" id="PF08241">
    <property type="entry name" value="Methyltransf_11"/>
    <property type="match status" value="1"/>
</dbReference>